<name>A0A1H6SH16_9DEIO</name>
<organism evidence="2 3">
    <name type="scientific">Deinococcus reticulitermitis</name>
    <dbReference type="NCBI Taxonomy" id="856736"/>
    <lineage>
        <taxon>Bacteria</taxon>
        <taxon>Thermotogati</taxon>
        <taxon>Deinococcota</taxon>
        <taxon>Deinococci</taxon>
        <taxon>Deinococcales</taxon>
        <taxon>Deinococcaceae</taxon>
        <taxon>Deinococcus</taxon>
    </lineage>
</organism>
<keyword evidence="1" id="KW-0472">Membrane</keyword>
<keyword evidence="1" id="KW-0812">Transmembrane</keyword>
<evidence type="ECO:0000313" key="2">
    <source>
        <dbReference type="EMBL" id="SEI67268.1"/>
    </source>
</evidence>
<dbReference type="Proteomes" id="UP000199223">
    <property type="component" value="Unassembled WGS sequence"/>
</dbReference>
<dbReference type="RefSeq" id="WP_092262749.1">
    <property type="nucleotide sequence ID" value="NZ_FNZA01000001.1"/>
</dbReference>
<evidence type="ECO:0000256" key="1">
    <source>
        <dbReference type="SAM" id="Phobius"/>
    </source>
</evidence>
<feature type="transmembrane region" description="Helical" evidence="1">
    <location>
        <begin position="66"/>
        <end position="88"/>
    </location>
</feature>
<evidence type="ECO:0000313" key="3">
    <source>
        <dbReference type="Proteomes" id="UP000199223"/>
    </source>
</evidence>
<dbReference type="EMBL" id="FNZA01000001">
    <property type="protein sequence ID" value="SEI67268.1"/>
    <property type="molecule type" value="Genomic_DNA"/>
</dbReference>
<sequence length="215" mass="23259">MNERELEFWTKAALKDRENALPSLRDTASKWAGTITALTALLATAGITLKPDLLKGRKADPWGVDLAYLVPSLLLILLVALITSVYLANRAAHGWPGVVPYAADAYREHSGRVTRNIQRLLNWSWLAAFIALGTGLLLAALVFFSQAVEPAVEPAPYVRVITEAGVFCGTVDESDDGNLRLTTQKNKVVVLGLAPTSDLTPVKDCYAFTLPGAKE</sequence>
<protein>
    <submittedName>
        <fullName evidence="2">Uncharacterized protein</fullName>
    </submittedName>
</protein>
<gene>
    <name evidence="2" type="ORF">SAMN04488058_101304</name>
</gene>
<reference evidence="3" key="1">
    <citation type="submission" date="2016-10" db="EMBL/GenBank/DDBJ databases">
        <authorList>
            <person name="Varghese N."/>
            <person name="Submissions S."/>
        </authorList>
    </citation>
    <scope>NUCLEOTIDE SEQUENCE [LARGE SCALE GENOMIC DNA]</scope>
    <source>
        <strain evidence="3">CGMCC 1.10218</strain>
    </source>
</reference>
<accession>A0A1H6SH16</accession>
<keyword evidence="1" id="KW-1133">Transmembrane helix</keyword>
<feature type="transmembrane region" description="Helical" evidence="1">
    <location>
        <begin position="31"/>
        <end position="54"/>
    </location>
</feature>
<dbReference type="AlphaFoldDB" id="A0A1H6SH16"/>
<feature type="transmembrane region" description="Helical" evidence="1">
    <location>
        <begin position="123"/>
        <end position="144"/>
    </location>
</feature>
<keyword evidence="3" id="KW-1185">Reference proteome</keyword>
<proteinExistence type="predicted"/>